<organism evidence="2 3">
    <name type="scientific">Microthyrium microscopicum</name>
    <dbReference type="NCBI Taxonomy" id="703497"/>
    <lineage>
        <taxon>Eukaryota</taxon>
        <taxon>Fungi</taxon>
        <taxon>Dikarya</taxon>
        <taxon>Ascomycota</taxon>
        <taxon>Pezizomycotina</taxon>
        <taxon>Dothideomycetes</taxon>
        <taxon>Dothideomycetes incertae sedis</taxon>
        <taxon>Microthyriales</taxon>
        <taxon>Microthyriaceae</taxon>
        <taxon>Microthyrium</taxon>
    </lineage>
</organism>
<sequence length="199" mass="21340">MVVITHATALLSFIACVQAAALTTRNAGAPIPGYGVEEIKWSLPATQDGKAASFHGTVQNVTAQLVKLNPSWKDSVKRSIPSRLVARAEWNVNCNPGHGWDYANTGVIRDGINHLRSLPAADHPQNGPGPGNCGRVSCSYDSAIWWCNDHTEAFAVNGWDAIAEGAQRIVDHCINPNGNTGGQAFNADNWNVVVRKDNC</sequence>
<dbReference type="Proteomes" id="UP000799302">
    <property type="component" value="Unassembled WGS sequence"/>
</dbReference>
<name>A0A6A6TXB8_9PEZI</name>
<dbReference type="EMBL" id="MU004242">
    <property type="protein sequence ID" value="KAF2664745.1"/>
    <property type="molecule type" value="Genomic_DNA"/>
</dbReference>
<protein>
    <recommendedName>
        <fullName evidence="4">Secreted protein</fullName>
    </recommendedName>
</protein>
<keyword evidence="1" id="KW-0732">Signal</keyword>
<evidence type="ECO:0008006" key="4">
    <source>
        <dbReference type="Google" id="ProtNLM"/>
    </source>
</evidence>
<feature type="signal peptide" evidence="1">
    <location>
        <begin position="1"/>
        <end position="19"/>
    </location>
</feature>
<keyword evidence="3" id="KW-1185">Reference proteome</keyword>
<dbReference type="PANTHER" id="PTHR35605:SF1">
    <property type="entry name" value="ECP2 EFFECTOR PROTEIN DOMAIN-CONTAINING PROTEIN-RELATED"/>
    <property type="match status" value="1"/>
</dbReference>
<dbReference type="AlphaFoldDB" id="A0A6A6TXB8"/>
<evidence type="ECO:0000256" key="1">
    <source>
        <dbReference type="SAM" id="SignalP"/>
    </source>
</evidence>
<evidence type="ECO:0000313" key="2">
    <source>
        <dbReference type="EMBL" id="KAF2664745.1"/>
    </source>
</evidence>
<evidence type="ECO:0000313" key="3">
    <source>
        <dbReference type="Proteomes" id="UP000799302"/>
    </source>
</evidence>
<feature type="chain" id="PRO_5025602766" description="Secreted protein" evidence="1">
    <location>
        <begin position="20"/>
        <end position="199"/>
    </location>
</feature>
<accession>A0A6A6TXB8</accession>
<gene>
    <name evidence="2" type="ORF">BT63DRAFT_483419</name>
</gene>
<dbReference type="PANTHER" id="PTHR35605">
    <property type="entry name" value="ECP2 EFFECTOR PROTEIN DOMAIN-CONTAINING PROTEIN-RELATED"/>
    <property type="match status" value="1"/>
</dbReference>
<dbReference type="OrthoDB" id="3552888at2759"/>
<reference evidence="2" key="1">
    <citation type="journal article" date="2020" name="Stud. Mycol.">
        <title>101 Dothideomycetes genomes: a test case for predicting lifestyles and emergence of pathogens.</title>
        <authorList>
            <person name="Haridas S."/>
            <person name="Albert R."/>
            <person name="Binder M."/>
            <person name="Bloem J."/>
            <person name="Labutti K."/>
            <person name="Salamov A."/>
            <person name="Andreopoulos B."/>
            <person name="Baker S."/>
            <person name="Barry K."/>
            <person name="Bills G."/>
            <person name="Bluhm B."/>
            <person name="Cannon C."/>
            <person name="Castanera R."/>
            <person name="Culley D."/>
            <person name="Daum C."/>
            <person name="Ezra D."/>
            <person name="Gonzalez J."/>
            <person name="Henrissat B."/>
            <person name="Kuo A."/>
            <person name="Liang C."/>
            <person name="Lipzen A."/>
            <person name="Lutzoni F."/>
            <person name="Magnuson J."/>
            <person name="Mondo S."/>
            <person name="Nolan M."/>
            <person name="Ohm R."/>
            <person name="Pangilinan J."/>
            <person name="Park H.-J."/>
            <person name="Ramirez L."/>
            <person name="Alfaro M."/>
            <person name="Sun H."/>
            <person name="Tritt A."/>
            <person name="Yoshinaga Y."/>
            <person name="Zwiers L.-H."/>
            <person name="Turgeon B."/>
            <person name="Goodwin S."/>
            <person name="Spatafora J."/>
            <person name="Crous P."/>
            <person name="Grigoriev I."/>
        </authorList>
    </citation>
    <scope>NUCLEOTIDE SEQUENCE</scope>
    <source>
        <strain evidence="2">CBS 115976</strain>
    </source>
</reference>
<proteinExistence type="predicted"/>